<dbReference type="Pfam" id="PF05225">
    <property type="entry name" value="HTH_psq"/>
    <property type="match status" value="1"/>
</dbReference>
<name>A0A4C1Z4L8_EUMVA</name>
<dbReference type="Proteomes" id="UP000299102">
    <property type="component" value="Unassembled WGS sequence"/>
</dbReference>
<dbReference type="GO" id="GO:0003677">
    <property type="term" value="F:DNA binding"/>
    <property type="evidence" value="ECO:0007669"/>
    <property type="project" value="InterPro"/>
</dbReference>
<accession>A0A4C1Z4L8</accession>
<proteinExistence type="predicted"/>
<dbReference type="InterPro" id="IPR007889">
    <property type="entry name" value="HTH_Psq"/>
</dbReference>
<sequence>MVTRSVRGARRERSRRRVGIRILMLRPSPRSVVVYRRPHCILVPKRQSDLSRYKDAYEEVKAGDSLRKAADKHGINHCSLLRYLRKRLASSHIQRADPENSGFNAPVVNSELTKTAQVVCGRRLSSTRTRRRWSGREIDASQAERLDRSCLSIACSALSLARLAQPERDNESCFSCVQPAFINL</sequence>
<evidence type="ECO:0000313" key="2">
    <source>
        <dbReference type="EMBL" id="GBP82143.1"/>
    </source>
</evidence>
<gene>
    <name evidence="2" type="ORF">EVAR_62196_1</name>
</gene>
<organism evidence="2 3">
    <name type="scientific">Eumeta variegata</name>
    <name type="common">Bagworm moth</name>
    <name type="synonym">Eumeta japonica</name>
    <dbReference type="NCBI Taxonomy" id="151549"/>
    <lineage>
        <taxon>Eukaryota</taxon>
        <taxon>Metazoa</taxon>
        <taxon>Ecdysozoa</taxon>
        <taxon>Arthropoda</taxon>
        <taxon>Hexapoda</taxon>
        <taxon>Insecta</taxon>
        <taxon>Pterygota</taxon>
        <taxon>Neoptera</taxon>
        <taxon>Endopterygota</taxon>
        <taxon>Lepidoptera</taxon>
        <taxon>Glossata</taxon>
        <taxon>Ditrysia</taxon>
        <taxon>Tineoidea</taxon>
        <taxon>Psychidae</taxon>
        <taxon>Oiketicinae</taxon>
        <taxon>Eumeta</taxon>
    </lineage>
</organism>
<dbReference type="EMBL" id="BGZK01001549">
    <property type="protein sequence ID" value="GBP82143.1"/>
    <property type="molecule type" value="Genomic_DNA"/>
</dbReference>
<evidence type="ECO:0000259" key="1">
    <source>
        <dbReference type="Pfam" id="PF05225"/>
    </source>
</evidence>
<reference evidence="2 3" key="1">
    <citation type="journal article" date="2019" name="Commun. Biol.">
        <title>The bagworm genome reveals a unique fibroin gene that provides high tensile strength.</title>
        <authorList>
            <person name="Kono N."/>
            <person name="Nakamura H."/>
            <person name="Ohtoshi R."/>
            <person name="Tomita M."/>
            <person name="Numata K."/>
            <person name="Arakawa K."/>
        </authorList>
    </citation>
    <scope>NUCLEOTIDE SEQUENCE [LARGE SCALE GENOMIC DNA]</scope>
</reference>
<protein>
    <recommendedName>
        <fullName evidence="1">HTH psq-type domain-containing protein</fullName>
    </recommendedName>
</protein>
<evidence type="ECO:0000313" key="3">
    <source>
        <dbReference type="Proteomes" id="UP000299102"/>
    </source>
</evidence>
<comment type="caution">
    <text evidence="2">The sequence shown here is derived from an EMBL/GenBank/DDBJ whole genome shotgun (WGS) entry which is preliminary data.</text>
</comment>
<feature type="domain" description="HTH psq-type" evidence="1">
    <location>
        <begin position="65"/>
        <end position="90"/>
    </location>
</feature>
<dbReference type="OrthoDB" id="4327074at2759"/>
<dbReference type="AlphaFoldDB" id="A0A4C1Z4L8"/>
<keyword evidence="3" id="KW-1185">Reference proteome</keyword>